<gene>
    <name evidence="2" type="ORF">H5410_047038</name>
</gene>
<keyword evidence="3" id="KW-1185">Reference proteome</keyword>
<dbReference type="AlphaFoldDB" id="A0A9J5XH62"/>
<evidence type="ECO:0000313" key="2">
    <source>
        <dbReference type="EMBL" id="KAG5586604.1"/>
    </source>
</evidence>
<feature type="coiled-coil region" evidence="1">
    <location>
        <begin position="65"/>
        <end position="92"/>
    </location>
</feature>
<dbReference type="Proteomes" id="UP000824120">
    <property type="component" value="Chromosome 9"/>
</dbReference>
<dbReference type="OrthoDB" id="1935089at2759"/>
<dbReference type="EMBL" id="JACXVP010000009">
    <property type="protein sequence ID" value="KAG5586604.1"/>
    <property type="molecule type" value="Genomic_DNA"/>
</dbReference>
<accession>A0A9J5XH62</accession>
<protein>
    <submittedName>
        <fullName evidence="2">Uncharacterized protein</fullName>
    </submittedName>
</protein>
<evidence type="ECO:0000256" key="1">
    <source>
        <dbReference type="SAM" id="Coils"/>
    </source>
</evidence>
<proteinExistence type="predicted"/>
<evidence type="ECO:0000313" key="3">
    <source>
        <dbReference type="Proteomes" id="UP000824120"/>
    </source>
</evidence>
<sequence>MEINARTENVTRYFRFLNYWADQPSFLDTIKGCWNRSVEGDPMWIFHQKMKRMAATLSSWSRMQFGDIYAKVKDYEERVKQAEENLKTQSQWFKEGDANSKYFHALIRGRRRRLFIQKILNDNGDEWIQGDEQIAEAACEHFQDIFIGQSSIIDEEPLNCISRMVTQA</sequence>
<keyword evidence="1" id="KW-0175">Coiled coil</keyword>
<organism evidence="2 3">
    <name type="scientific">Solanum commersonii</name>
    <name type="common">Commerson's wild potato</name>
    <name type="synonym">Commerson's nightshade</name>
    <dbReference type="NCBI Taxonomy" id="4109"/>
    <lineage>
        <taxon>Eukaryota</taxon>
        <taxon>Viridiplantae</taxon>
        <taxon>Streptophyta</taxon>
        <taxon>Embryophyta</taxon>
        <taxon>Tracheophyta</taxon>
        <taxon>Spermatophyta</taxon>
        <taxon>Magnoliopsida</taxon>
        <taxon>eudicotyledons</taxon>
        <taxon>Gunneridae</taxon>
        <taxon>Pentapetalae</taxon>
        <taxon>asterids</taxon>
        <taxon>lamiids</taxon>
        <taxon>Solanales</taxon>
        <taxon>Solanaceae</taxon>
        <taxon>Solanoideae</taxon>
        <taxon>Solaneae</taxon>
        <taxon>Solanum</taxon>
    </lineage>
</organism>
<reference evidence="2 3" key="1">
    <citation type="submission" date="2020-09" db="EMBL/GenBank/DDBJ databases">
        <title>De no assembly of potato wild relative species, Solanum commersonii.</title>
        <authorList>
            <person name="Cho K."/>
        </authorList>
    </citation>
    <scope>NUCLEOTIDE SEQUENCE [LARGE SCALE GENOMIC DNA]</scope>
    <source>
        <strain evidence="2">LZ3.2</strain>
        <tissue evidence="2">Leaf</tissue>
    </source>
</reference>
<name>A0A9J5XH62_SOLCO</name>
<comment type="caution">
    <text evidence="2">The sequence shown here is derived from an EMBL/GenBank/DDBJ whole genome shotgun (WGS) entry which is preliminary data.</text>
</comment>